<dbReference type="HOGENOM" id="CLU_510831_0_0_0"/>
<evidence type="ECO:0000313" key="2">
    <source>
        <dbReference type="Proteomes" id="UP000001505"/>
    </source>
</evidence>
<evidence type="ECO:0000313" key="1">
    <source>
        <dbReference type="EMBL" id="ADI39232.1"/>
    </source>
</evidence>
<reference evidence="1 2" key="1">
    <citation type="journal article" date="2010" name="PLoS ONE">
        <title>The Waddlia genome: a window into chlamydial biology.</title>
        <authorList>
            <person name="Bertelli C."/>
            <person name="Collyn F."/>
            <person name="Croxatto A."/>
            <person name="Ruckert C."/>
            <person name="Polkinghorne A."/>
            <person name="Kebbi-Beghdadi C."/>
            <person name="Goesmann A."/>
            <person name="Vaughan L."/>
            <person name="Greub G."/>
        </authorList>
    </citation>
    <scope>NUCLEOTIDE SEQUENCE [LARGE SCALE GENOMIC DNA]</scope>
    <source>
        <strain evidence="2">ATCC VR-1470 / WSU 86-1044</strain>
    </source>
</reference>
<sequence>MISLGGSSLHIKPFNQTLQDFVRVVSCEKSNSINTTNASEQEHMLDYLIQLMQYCVRFDQNNIPKELHLHPEFFALPNVETFFTSLFDNLHESLFPKAKNVFLQGLSFIVKYIGLPKSREVMYGLMEKLQNRFPTLKEMHDKAIENFIEEFFRPTIGEFLDKYKVNKRLLQIAFPTIYELFVTPLDTVHDRKLFNFYCNPWIYQPIMDYLAKYPQSNEAPLNFLEDRLQAIHASTTTESWEELSKKAHNLCTHSSNLEQFAIACCGLLGEIKTAAQIRSKGTVIFLPEKSDEGKNCDLLVIDPIGKLELIECKAKTPRHGLEETTAGVTQIWDDFFTNFSLAIHSYVDYHQKAIQNPLGFSECFPLLSAFEGSSYAQALPLIQSIPSTTGNVTLKKWTAEQKISHLLRALFLRPLVLDPCCVPLPPEEERLTQRQQATETTIKNKEWVISIFNKATKQLEDTYHRLTAEGQTVNKLLVALDLELSYRLLHDHFSYNNGNIAEVAEQALYETFEPYRTTFAKKNLNLGLLLIQP</sequence>
<dbReference type="EMBL" id="CP001928">
    <property type="protein sequence ID" value="ADI39232.1"/>
    <property type="molecule type" value="Genomic_DNA"/>
</dbReference>
<accession>D6YT37</accession>
<proteinExistence type="predicted"/>
<dbReference type="KEGG" id="wch:wcw_1895"/>
<name>D6YT37_WADCW</name>
<dbReference type="eggNOG" id="ENOG5033QY2">
    <property type="taxonomic scope" value="Bacteria"/>
</dbReference>
<organism evidence="1 2">
    <name type="scientific">Waddlia chondrophila (strain ATCC VR-1470 / WSU 86-1044)</name>
    <dbReference type="NCBI Taxonomy" id="716544"/>
    <lineage>
        <taxon>Bacteria</taxon>
        <taxon>Pseudomonadati</taxon>
        <taxon>Chlamydiota</taxon>
        <taxon>Chlamydiia</taxon>
        <taxon>Parachlamydiales</taxon>
        <taxon>Waddliaceae</taxon>
        <taxon>Waddlia</taxon>
    </lineage>
</organism>
<dbReference type="Proteomes" id="UP000001505">
    <property type="component" value="Chromosome"/>
</dbReference>
<dbReference type="STRING" id="716544.wcw_1895"/>
<gene>
    <name evidence="1" type="ordered locus">wcw_1895</name>
</gene>
<dbReference type="AlphaFoldDB" id="D6YT37"/>
<protein>
    <submittedName>
        <fullName evidence="1">Uncharacterized protein</fullName>
    </submittedName>
</protein>
<keyword evidence="2" id="KW-1185">Reference proteome</keyword>